<dbReference type="Proteomes" id="UP000005019">
    <property type="component" value="Unassembled WGS sequence"/>
</dbReference>
<dbReference type="eggNOG" id="COG0847">
    <property type="taxonomic scope" value="Bacteria"/>
</dbReference>
<dbReference type="GO" id="GO:0003676">
    <property type="term" value="F:nucleic acid binding"/>
    <property type="evidence" value="ECO:0007669"/>
    <property type="project" value="InterPro"/>
</dbReference>
<evidence type="ECO:0000313" key="1">
    <source>
        <dbReference type="EMBL" id="EGK72543.1"/>
    </source>
</evidence>
<keyword evidence="2" id="KW-1185">Reference proteome</keyword>
<reference evidence="1 2" key="1">
    <citation type="journal article" date="2011" name="J. Bacteriol.">
        <title>Genome sequence of Methyloversatilis universalis FAM5T, a methylotrophic representative of the order Rhodocyclales.</title>
        <authorList>
            <person name="Kittichotirat W."/>
            <person name="Good N.M."/>
            <person name="Hall R."/>
            <person name="Bringel F."/>
            <person name="Lajus A."/>
            <person name="Medigue C."/>
            <person name="Smalley N.E."/>
            <person name="Beck D."/>
            <person name="Bumgarner R."/>
            <person name="Vuilleumier S."/>
            <person name="Kalyuzhnaya M.G."/>
        </authorList>
    </citation>
    <scope>NUCLEOTIDE SEQUENCE [LARGE SCALE GENOMIC DNA]</scope>
    <source>
        <strain evidence="2">ATCC BAA-1314 / JCM 13912 / FAM5</strain>
    </source>
</reference>
<organism evidence="1 2">
    <name type="scientific">Methyloversatilis universalis (strain ATCC BAA-1314 / DSM 25237 / JCM 13912 / CCUG 52030 / FAM5)</name>
    <dbReference type="NCBI Taxonomy" id="1000565"/>
    <lineage>
        <taxon>Bacteria</taxon>
        <taxon>Pseudomonadati</taxon>
        <taxon>Pseudomonadota</taxon>
        <taxon>Betaproteobacteria</taxon>
        <taxon>Nitrosomonadales</taxon>
        <taxon>Sterolibacteriaceae</taxon>
        <taxon>Methyloversatilis</taxon>
    </lineage>
</organism>
<dbReference type="EMBL" id="AFHG01000036">
    <property type="protein sequence ID" value="EGK72543.1"/>
    <property type="molecule type" value="Genomic_DNA"/>
</dbReference>
<comment type="caution">
    <text evidence="1">The sequence shown here is derived from an EMBL/GenBank/DDBJ whole genome shotgun (WGS) entry which is preliminary data.</text>
</comment>
<name>F5RAE7_METUF</name>
<sequence>MCAAVPEALPVFLDIEASGFGAGSYPIEVGCALSDGRTVCCLVRPAGSWQHWDAQAESVHHISREVLERHGLPVQEVVGRLDEALRGSEVYSDAWGNDYAWLSRLYDEVDRVPRFRLRSLRELLNEDEAARWHAVKEAVAGELRSTRHRASSDARVLQTAYARLRAQAGTPLTP</sequence>
<dbReference type="AlphaFoldDB" id="F5RAE7"/>
<dbReference type="OrthoDB" id="5705783at2"/>
<evidence type="ECO:0000313" key="2">
    <source>
        <dbReference type="Proteomes" id="UP000005019"/>
    </source>
</evidence>
<proteinExistence type="predicted"/>
<accession>F5RAE7</accession>
<dbReference type="InterPro" id="IPR036397">
    <property type="entry name" value="RNaseH_sf"/>
</dbReference>
<dbReference type="Gene3D" id="3.30.420.10">
    <property type="entry name" value="Ribonuclease H-like superfamily/Ribonuclease H"/>
    <property type="match status" value="1"/>
</dbReference>
<gene>
    <name evidence="1" type="ORF">METUNv1_01308</name>
</gene>
<evidence type="ECO:0008006" key="3">
    <source>
        <dbReference type="Google" id="ProtNLM"/>
    </source>
</evidence>
<dbReference type="STRING" id="1000565.METUNv1_01308"/>
<protein>
    <recommendedName>
        <fullName evidence="3">Exonuclease domain-containing protein</fullName>
    </recommendedName>
</protein>
<dbReference type="InterPro" id="IPR012337">
    <property type="entry name" value="RNaseH-like_sf"/>
</dbReference>
<dbReference type="SUPFAM" id="SSF53098">
    <property type="entry name" value="Ribonuclease H-like"/>
    <property type="match status" value="1"/>
</dbReference>
<dbReference type="RefSeq" id="WP_008059995.1">
    <property type="nucleotide sequence ID" value="NZ_AFHG01000036.1"/>
</dbReference>